<dbReference type="AlphaFoldDB" id="A0AAV2HHA5"/>
<proteinExistence type="predicted"/>
<comment type="caution">
    <text evidence="2">The sequence shown here is derived from an EMBL/GenBank/DDBJ whole genome shotgun (WGS) entry which is preliminary data.</text>
</comment>
<dbReference type="PANTHER" id="PTHR16007">
    <property type="entry name" value="EPIDIDYMAL MEMBRANE PROTEIN E9-RELATED"/>
    <property type="match status" value="1"/>
</dbReference>
<evidence type="ECO:0000313" key="2">
    <source>
        <dbReference type="EMBL" id="CAL1533332.1"/>
    </source>
</evidence>
<protein>
    <submittedName>
        <fullName evidence="2">Uncharacterized protein</fullName>
    </submittedName>
</protein>
<keyword evidence="1" id="KW-1133">Transmembrane helix</keyword>
<feature type="transmembrane region" description="Helical" evidence="1">
    <location>
        <begin position="12"/>
        <end position="32"/>
    </location>
</feature>
<dbReference type="Proteomes" id="UP001497497">
    <property type="component" value="Unassembled WGS sequence"/>
</dbReference>
<evidence type="ECO:0000313" key="3">
    <source>
        <dbReference type="Proteomes" id="UP001497497"/>
    </source>
</evidence>
<keyword evidence="1" id="KW-0812">Transmembrane</keyword>
<feature type="transmembrane region" description="Helical" evidence="1">
    <location>
        <begin position="122"/>
        <end position="141"/>
    </location>
</feature>
<gene>
    <name evidence="2" type="ORF">GSLYS_00007350001</name>
</gene>
<keyword evidence="1" id="KW-0472">Membrane</keyword>
<reference evidence="2 3" key="1">
    <citation type="submission" date="2024-04" db="EMBL/GenBank/DDBJ databases">
        <authorList>
            <consortium name="Genoscope - CEA"/>
            <person name="William W."/>
        </authorList>
    </citation>
    <scope>NUCLEOTIDE SEQUENCE [LARGE SCALE GENOMIC DNA]</scope>
</reference>
<dbReference type="EMBL" id="CAXITT010000141">
    <property type="protein sequence ID" value="CAL1533332.1"/>
    <property type="molecule type" value="Genomic_DNA"/>
</dbReference>
<feature type="transmembrane region" description="Helical" evidence="1">
    <location>
        <begin position="147"/>
        <end position="170"/>
    </location>
</feature>
<dbReference type="PANTHER" id="PTHR16007:SF15">
    <property type="entry name" value="TRANSMEMBRANE PROTEIN 45B"/>
    <property type="match status" value="1"/>
</dbReference>
<keyword evidence="3" id="KW-1185">Reference proteome</keyword>
<sequence>MSTFWGYLLEGVVFTIIWLWWMVNTFVGAIRCQSEGKKFIPRLSYPYPGTKIPVENLFKLAVSGAGFLATIFYDGTSLVDAAGNYRKMATVITMSIYGIFFVHSVLELLLWFGVPLIRNSDYVTGALGFFWYALATFYRAHDFMHHMSVAAMVKTFPLYPLFAIGVSLLTEAGNRRGYWTQMIRVVCLGVVATWDWNAAFILHRASPFPGEGPSNWDMSDHDNTAFIGAAFGDHICFHLIFLVLAYLATATYMRVRLKTPSIQTTCPSEHVYAQSFCTHDLFGTPSPNALGRLQKKRASISLYTY</sequence>
<feature type="transmembrane region" description="Helical" evidence="1">
    <location>
        <begin position="53"/>
        <end position="73"/>
    </location>
</feature>
<evidence type="ECO:0000256" key="1">
    <source>
        <dbReference type="SAM" id="Phobius"/>
    </source>
</evidence>
<accession>A0AAV2HHA5</accession>
<organism evidence="2 3">
    <name type="scientific">Lymnaea stagnalis</name>
    <name type="common">Great pond snail</name>
    <name type="synonym">Helix stagnalis</name>
    <dbReference type="NCBI Taxonomy" id="6523"/>
    <lineage>
        <taxon>Eukaryota</taxon>
        <taxon>Metazoa</taxon>
        <taxon>Spiralia</taxon>
        <taxon>Lophotrochozoa</taxon>
        <taxon>Mollusca</taxon>
        <taxon>Gastropoda</taxon>
        <taxon>Heterobranchia</taxon>
        <taxon>Euthyneura</taxon>
        <taxon>Panpulmonata</taxon>
        <taxon>Hygrophila</taxon>
        <taxon>Lymnaeoidea</taxon>
        <taxon>Lymnaeidae</taxon>
        <taxon>Lymnaea</taxon>
    </lineage>
</organism>
<name>A0AAV2HHA5_LYMST</name>
<feature type="transmembrane region" description="Helical" evidence="1">
    <location>
        <begin position="225"/>
        <end position="248"/>
    </location>
</feature>
<feature type="transmembrane region" description="Helical" evidence="1">
    <location>
        <begin position="88"/>
        <end position="110"/>
    </location>
</feature>
<feature type="transmembrane region" description="Helical" evidence="1">
    <location>
        <begin position="182"/>
        <end position="205"/>
    </location>
</feature>
<dbReference type="InterPro" id="IPR042127">
    <property type="entry name" value="TMEM45"/>
</dbReference>